<name>A0A4R8UGY8_9MICO</name>
<feature type="region of interest" description="Disordered" evidence="1">
    <location>
        <begin position="1"/>
        <end position="21"/>
    </location>
</feature>
<dbReference type="Proteomes" id="UP000297866">
    <property type="component" value="Unassembled WGS sequence"/>
</dbReference>
<sequence length="298" mass="32622">MSTSNHEARGPSPVASEVGAPAGPISFVRRREIEEVHRELELPGPDPLPTLERIHKYKDAIFSQYFRERPEFALAWPDSLYIPADADYKRYWIAAPPASHRYRYHWVNTVNGQPSGSAASEATGNLFSWVNVSGLNPGYIGFAGTGVSVVPQATLSYVKVSADIDAVTESRWWFMPGTTAGFANFSYRGTAYVAGWEVDPVTGQWQLLKPFGSRTLFKADESGQGGSAINSQVHAFTDLSATLQLQGGHNYAIGVAFEVEITFDCRDRIGRPYKKQPGDDIKLWASIAGTVASITVST</sequence>
<accession>A0A4R8UGY8</accession>
<comment type="caution">
    <text evidence="2">The sequence shown here is derived from an EMBL/GenBank/DDBJ whole genome shotgun (WGS) entry which is preliminary data.</text>
</comment>
<gene>
    <name evidence="2" type="ORF">E3O23_02220</name>
</gene>
<protein>
    <submittedName>
        <fullName evidence="2">Uncharacterized protein</fullName>
    </submittedName>
</protein>
<reference evidence="2 3" key="1">
    <citation type="submission" date="2019-03" db="EMBL/GenBank/DDBJ databases">
        <title>Genomics of glacier-inhabiting Cryobacterium strains.</title>
        <authorList>
            <person name="Liu Q."/>
            <person name="Xin Y.-H."/>
        </authorList>
    </citation>
    <scope>NUCLEOTIDE SEQUENCE [LARGE SCALE GENOMIC DNA]</scope>
    <source>
        <strain evidence="2 3">Sr47</strain>
    </source>
</reference>
<keyword evidence="3" id="KW-1185">Reference proteome</keyword>
<organism evidence="2 3">
    <name type="scientific">Cryobacterium tagatosivorans</name>
    <dbReference type="NCBI Taxonomy" id="1259199"/>
    <lineage>
        <taxon>Bacteria</taxon>
        <taxon>Bacillati</taxon>
        <taxon>Actinomycetota</taxon>
        <taxon>Actinomycetes</taxon>
        <taxon>Micrococcales</taxon>
        <taxon>Microbacteriaceae</taxon>
        <taxon>Cryobacterium</taxon>
    </lineage>
</organism>
<dbReference type="EMBL" id="SOEZ01000011">
    <property type="protein sequence ID" value="TFB55594.1"/>
    <property type="molecule type" value="Genomic_DNA"/>
</dbReference>
<dbReference type="RefSeq" id="WP_134487672.1">
    <property type="nucleotide sequence ID" value="NZ_SOEZ01000011.1"/>
</dbReference>
<evidence type="ECO:0000256" key="1">
    <source>
        <dbReference type="SAM" id="MobiDB-lite"/>
    </source>
</evidence>
<dbReference type="OrthoDB" id="5100597at2"/>
<dbReference type="AlphaFoldDB" id="A0A4R8UGY8"/>
<evidence type="ECO:0000313" key="2">
    <source>
        <dbReference type="EMBL" id="TFB55594.1"/>
    </source>
</evidence>
<evidence type="ECO:0000313" key="3">
    <source>
        <dbReference type="Proteomes" id="UP000297866"/>
    </source>
</evidence>
<proteinExistence type="predicted"/>